<sequence length="161" mass="16280">MLAVEAMEQAYAPYSRFKVGAAALVDDSRTVSGCNVENASYGATLCAECGLVSELVRSGGGLLVAVVCVDAHHQPCAPCGRCRQLLSEHAAPGLLLAMPSGIMTIEEILPDQFTGSDIARVTAVPGTAGAQRRSAGDLGASRGGLVLPGDVGAAPGQEADV</sequence>
<keyword evidence="8 12" id="KW-0862">Zinc</keyword>
<evidence type="ECO:0000256" key="1">
    <source>
        <dbReference type="ARBA" id="ARBA00001947"/>
    </source>
</evidence>
<evidence type="ECO:0000256" key="3">
    <source>
        <dbReference type="ARBA" id="ARBA00006576"/>
    </source>
</evidence>
<keyword evidence="7 12" id="KW-0378">Hydrolase</keyword>
<evidence type="ECO:0000256" key="8">
    <source>
        <dbReference type="ARBA" id="ARBA00022833"/>
    </source>
</evidence>
<dbReference type="EMBL" id="CP032514">
    <property type="protein sequence ID" value="AYD90790.1"/>
    <property type="molecule type" value="Genomic_DNA"/>
</dbReference>
<dbReference type="Gene3D" id="3.40.140.10">
    <property type="entry name" value="Cytidine Deaminase, domain 2"/>
    <property type="match status" value="1"/>
</dbReference>
<evidence type="ECO:0000313" key="14">
    <source>
        <dbReference type="EMBL" id="AYD90790.1"/>
    </source>
</evidence>
<dbReference type="PANTHER" id="PTHR11644">
    <property type="entry name" value="CYTIDINE DEAMINASE"/>
    <property type="match status" value="1"/>
</dbReference>
<proteinExistence type="inferred from homology"/>
<evidence type="ECO:0000256" key="12">
    <source>
        <dbReference type="RuleBase" id="RU364006"/>
    </source>
</evidence>
<accession>A0ABM6Z6A5</accession>
<dbReference type="PROSITE" id="PS51747">
    <property type="entry name" value="CYT_DCMP_DEAMINASES_2"/>
    <property type="match status" value="1"/>
</dbReference>
<dbReference type="CDD" id="cd01283">
    <property type="entry name" value="cytidine_deaminase"/>
    <property type="match status" value="1"/>
</dbReference>
<comment type="function">
    <text evidence="2 12">This enzyme scavenges exogenous and endogenous cytidine and 2'-deoxycytidine for UMP synthesis.</text>
</comment>
<evidence type="ECO:0000256" key="10">
    <source>
        <dbReference type="ARBA" id="ARBA00049252"/>
    </source>
</evidence>
<evidence type="ECO:0000256" key="6">
    <source>
        <dbReference type="ARBA" id="ARBA00022723"/>
    </source>
</evidence>
<dbReference type="InterPro" id="IPR016193">
    <property type="entry name" value="Cytidine_deaminase-like"/>
</dbReference>
<comment type="catalytic activity">
    <reaction evidence="10 12">
        <text>2'-deoxycytidine + H2O + H(+) = 2'-deoxyuridine + NH4(+)</text>
        <dbReference type="Rhea" id="RHEA:13433"/>
        <dbReference type="ChEBI" id="CHEBI:15377"/>
        <dbReference type="ChEBI" id="CHEBI:15378"/>
        <dbReference type="ChEBI" id="CHEBI:15698"/>
        <dbReference type="ChEBI" id="CHEBI:16450"/>
        <dbReference type="ChEBI" id="CHEBI:28938"/>
        <dbReference type="EC" id="3.5.4.5"/>
    </reaction>
</comment>
<dbReference type="EC" id="3.5.4.5" evidence="4 12"/>
<dbReference type="Pfam" id="PF00383">
    <property type="entry name" value="dCMP_cyt_deam_1"/>
    <property type="match status" value="1"/>
</dbReference>
<evidence type="ECO:0000256" key="4">
    <source>
        <dbReference type="ARBA" id="ARBA00012783"/>
    </source>
</evidence>
<evidence type="ECO:0000256" key="7">
    <source>
        <dbReference type="ARBA" id="ARBA00022801"/>
    </source>
</evidence>
<keyword evidence="6 12" id="KW-0479">Metal-binding</keyword>
<dbReference type="Proteomes" id="UP000273001">
    <property type="component" value="Chromosome"/>
</dbReference>
<evidence type="ECO:0000256" key="9">
    <source>
        <dbReference type="ARBA" id="ARBA00032005"/>
    </source>
</evidence>
<dbReference type="InterPro" id="IPR050202">
    <property type="entry name" value="Cyt/Deoxycyt_deaminase"/>
</dbReference>
<evidence type="ECO:0000256" key="5">
    <source>
        <dbReference type="ARBA" id="ARBA00018266"/>
    </source>
</evidence>
<gene>
    <name evidence="14" type="ORF">D5R93_04125</name>
</gene>
<reference evidence="14 15" key="1">
    <citation type="submission" date="2018-09" db="EMBL/GenBank/DDBJ databases">
        <authorList>
            <person name="Li J."/>
        </authorList>
    </citation>
    <scope>NUCLEOTIDE SEQUENCE [LARGE SCALE GENOMIC DNA]</scope>
    <source>
        <strain evidence="14 15">2129</strain>
    </source>
</reference>
<name>A0ABM6Z6A5_9ACTO</name>
<keyword evidence="15" id="KW-1185">Reference proteome</keyword>
<organism evidence="14 15">
    <name type="scientific">Actinomyces lilanjuaniae</name>
    <dbReference type="NCBI Taxonomy" id="2321394"/>
    <lineage>
        <taxon>Bacteria</taxon>
        <taxon>Bacillati</taxon>
        <taxon>Actinomycetota</taxon>
        <taxon>Actinomycetes</taxon>
        <taxon>Actinomycetales</taxon>
        <taxon>Actinomycetaceae</taxon>
        <taxon>Actinomyces</taxon>
    </lineage>
</organism>
<comment type="cofactor">
    <cofactor evidence="1 12">
        <name>Zn(2+)</name>
        <dbReference type="ChEBI" id="CHEBI:29105"/>
    </cofactor>
</comment>
<feature type="domain" description="CMP/dCMP-type deaminase" evidence="13">
    <location>
        <begin position="1"/>
        <end position="116"/>
    </location>
</feature>
<protein>
    <recommendedName>
        <fullName evidence="5 12">Cytidine deaminase</fullName>
        <ecNumber evidence="4 12">3.5.4.5</ecNumber>
    </recommendedName>
    <alternativeName>
        <fullName evidence="9 12">Cytidine aminohydrolase</fullName>
    </alternativeName>
</protein>
<evidence type="ECO:0000259" key="13">
    <source>
        <dbReference type="PROSITE" id="PS51747"/>
    </source>
</evidence>
<comment type="catalytic activity">
    <reaction evidence="11 12">
        <text>cytidine + H2O + H(+) = uridine + NH4(+)</text>
        <dbReference type="Rhea" id="RHEA:16069"/>
        <dbReference type="ChEBI" id="CHEBI:15377"/>
        <dbReference type="ChEBI" id="CHEBI:15378"/>
        <dbReference type="ChEBI" id="CHEBI:16704"/>
        <dbReference type="ChEBI" id="CHEBI:17562"/>
        <dbReference type="ChEBI" id="CHEBI:28938"/>
        <dbReference type="EC" id="3.5.4.5"/>
    </reaction>
</comment>
<dbReference type="SUPFAM" id="SSF53927">
    <property type="entry name" value="Cytidine deaminase-like"/>
    <property type="match status" value="1"/>
</dbReference>
<dbReference type="InterPro" id="IPR006262">
    <property type="entry name" value="Cyt_deam_tetra"/>
</dbReference>
<evidence type="ECO:0000256" key="2">
    <source>
        <dbReference type="ARBA" id="ARBA00003949"/>
    </source>
</evidence>
<dbReference type="GO" id="GO:0004126">
    <property type="term" value="F:cytidine deaminase activity"/>
    <property type="evidence" value="ECO:0007669"/>
    <property type="project" value="UniProtKB-EC"/>
</dbReference>
<dbReference type="InterPro" id="IPR002125">
    <property type="entry name" value="CMP_dCMP_dom"/>
</dbReference>
<comment type="similarity">
    <text evidence="3 12">Belongs to the cytidine and deoxycytidylate deaminase family.</text>
</comment>
<dbReference type="NCBIfam" id="TIGR01354">
    <property type="entry name" value="cyt_deam_tetra"/>
    <property type="match status" value="1"/>
</dbReference>
<evidence type="ECO:0000256" key="11">
    <source>
        <dbReference type="ARBA" id="ARBA00049558"/>
    </source>
</evidence>
<dbReference type="PANTHER" id="PTHR11644:SF2">
    <property type="entry name" value="CYTIDINE DEAMINASE"/>
    <property type="match status" value="1"/>
</dbReference>
<dbReference type="NCBIfam" id="NF004064">
    <property type="entry name" value="PRK05578.1"/>
    <property type="match status" value="1"/>
</dbReference>
<evidence type="ECO:0000313" key="15">
    <source>
        <dbReference type="Proteomes" id="UP000273001"/>
    </source>
</evidence>